<accession>A0AAU7UUQ1</accession>
<organism evidence="1">
    <name type="scientific">Rhodococcus sp. D-6</name>
    <dbReference type="NCBI Taxonomy" id="1387842"/>
    <lineage>
        <taxon>Bacteria</taxon>
        <taxon>Bacillati</taxon>
        <taxon>Actinomycetota</taxon>
        <taxon>Actinomycetes</taxon>
        <taxon>Mycobacteriales</taxon>
        <taxon>Nocardiaceae</taxon>
        <taxon>Rhodococcus</taxon>
    </lineage>
</organism>
<protein>
    <recommendedName>
        <fullName evidence="2">Thoeris protein ThsB TIR-like domain-containing protein</fullName>
    </recommendedName>
</protein>
<proteinExistence type="predicted"/>
<dbReference type="KEGG" id="rhox:RBB84_19020"/>
<dbReference type="RefSeq" id="WP_350246470.1">
    <property type="nucleotide sequence ID" value="NZ_CP132970.1"/>
</dbReference>
<dbReference type="EMBL" id="CP132970">
    <property type="protein sequence ID" value="XBW03356.1"/>
    <property type="molecule type" value="Genomic_DNA"/>
</dbReference>
<sequence>MTKTRVFVSFDYDYDLDLKNFLIGQSKNAGSPFEISDWSIKTASPGWKEEARRRIRASDVVAVICGTNTNTASGVAYELSLAQQEGINYFLLWGRSGQTCRKPSSAKTTDQIYRWTWDNLKALIGGSR</sequence>
<dbReference type="AlphaFoldDB" id="A0AAU7UUQ1"/>
<reference evidence="1" key="1">
    <citation type="submission" date="2023-08" db="EMBL/GenBank/DDBJ databases">
        <title>The novel hydrolase IpcH responsible for the initial isoprocarb degradation step in Rhodococcus sp. D-6.</title>
        <authorList>
            <person name="Zhu Q."/>
        </authorList>
    </citation>
    <scope>NUCLEOTIDE SEQUENCE</scope>
    <source>
        <strain evidence="1">D-6</strain>
    </source>
</reference>
<evidence type="ECO:0008006" key="2">
    <source>
        <dbReference type="Google" id="ProtNLM"/>
    </source>
</evidence>
<name>A0AAU7UUQ1_9NOCA</name>
<gene>
    <name evidence="1" type="ORF">RBB84_19020</name>
</gene>
<evidence type="ECO:0000313" key="1">
    <source>
        <dbReference type="EMBL" id="XBW03356.1"/>
    </source>
</evidence>